<feature type="transmembrane region" description="Helical" evidence="1">
    <location>
        <begin position="102"/>
        <end position="120"/>
    </location>
</feature>
<accession>A0A1V3GCF7</accession>
<dbReference type="Proteomes" id="UP000188597">
    <property type="component" value="Unassembled WGS sequence"/>
</dbReference>
<dbReference type="EMBL" id="MQMF01000001">
    <property type="protein sequence ID" value="OOE14556.1"/>
    <property type="molecule type" value="Genomic_DNA"/>
</dbReference>
<feature type="transmembrane region" description="Helical" evidence="1">
    <location>
        <begin position="77"/>
        <end position="96"/>
    </location>
</feature>
<evidence type="ECO:0000256" key="1">
    <source>
        <dbReference type="SAM" id="Phobius"/>
    </source>
</evidence>
<name>A0A1V3GCF7_9BACL</name>
<dbReference type="RefSeq" id="WP_077360298.1">
    <property type="nucleotide sequence ID" value="NZ_MQMF01000001.1"/>
</dbReference>
<dbReference type="AlphaFoldDB" id="A0A1V3GCF7"/>
<feature type="transmembrane region" description="Helical" evidence="1">
    <location>
        <begin position="132"/>
        <end position="150"/>
    </location>
</feature>
<comment type="caution">
    <text evidence="2">The sequence shown here is derived from an EMBL/GenBank/DDBJ whole genome shotgun (WGS) entry which is preliminary data.</text>
</comment>
<feature type="transmembrane region" description="Helical" evidence="1">
    <location>
        <begin position="35"/>
        <end position="56"/>
    </location>
</feature>
<proteinExistence type="predicted"/>
<protein>
    <submittedName>
        <fullName evidence="2">Uncharacterized protein</fullName>
    </submittedName>
</protein>
<reference evidence="2 3" key="1">
    <citation type="submission" date="2016-11" db="EMBL/GenBank/DDBJ databases">
        <authorList>
            <person name="Jaros S."/>
            <person name="Januszkiewicz K."/>
            <person name="Wedrychowicz H."/>
        </authorList>
    </citation>
    <scope>NUCLEOTIDE SEQUENCE [LARGE SCALE GENOMIC DNA]</scope>
    <source>
        <strain evidence="2 3">Con a/3</strain>
    </source>
</reference>
<organism evidence="2 3">
    <name type="scientific">Fictibacillus arsenicus</name>
    <dbReference type="NCBI Taxonomy" id="255247"/>
    <lineage>
        <taxon>Bacteria</taxon>
        <taxon>Bacillati</taxon>
        <taxon>Bacillota</taxon>
        <taxon>Bacilli</taxon>
        <taxon>Bacillales</taxon>
        <taxon>Fictibacillaceae</taxon>
        <taxon>Fictibacillus</taxon>
    </lineage>
</organism>
<gene>
    <name evidence="2" type="ORF">UN64_05015</name>
</gene>
<evidence type="ECO:0000313" key="3">
    <source>
        <dbReference type="Proteomes" id="UP000188597"/>
    </source>
</evidence>
<keyword evidence="1" id="KW-0812">Transmembrane</keyword>
<evidence type="ECO:0000313" key="2">
    <source>
        <dbReference type="EMBL" id="OOE14556.1"/>
    </source>
</evidence>
<dbReference type="OrthoDB" id="2447037at2"/>
<sequence length="257" mass="29018">MSNDRILRKLLATIFSALLFSGFMAIGSSAMGNPGINYLFFSGIFFVYAGAIILVYGNVVSHLLEWVFNRFFRPSKMASVCYILLHGVFGSLIGLLDLDYSIAIMGFIAALFYGLIDFWIKLRQTQGRTLKPITFLFVLFLIPSIVLGIFSDTIDPFTEEEALDFVVTLPEYSSFPNKSGRLELTIHGFHVVRETIVKKKDDGTFHITLKETGTRGEEKTNWEVTYRVECGASWLEKGDPSIRPHYSKEGAGFYEVR</sequence>
<keyword evidence="1" id="KW-1133">Transmembrane helix</keyword>
<keyword evidence="1" id="KW-0472">Membrane</keyword>